<dbReference type="InterPro" id="IPR025159">
    <property type="entry name" value="AbiEi_N"/>
</dbReference>
<feature type="domain" description="DUF559" evidence="1">
    <location>
        <begin position="201"/>
        <end position="297"/>
    </location>
</feature>
<dbReference type="InterPro" id="IPR011335">
    <property type="entry name" value="Restrct_endonuc-II-like"/>
</dbReference>
<gene>
    <name evidence="4" type="ORF">GCM10023147_35500</name>
</gene>
<comment type="caution">
    <text evidence="4">The sequence shown here is derived from an EMBL/GenBank/DDBJ whole genome shotgun (WGS) entry which is preliminary data.</text>
</comment>
<dbReference type="InterPro" id="IPR018547">
    <property type="entry name" value="AbiEi_C"/>
</dbReference>
<dbReference type="Proteomes" id="UP001500635">
    <property type="component" value="Unassembled WGS sequence"/>
</dbReference>
<sequence length="299" mass="32596">MPARPMVMGTFTQERTVARHLADHDGIITRREALALGLSTSAVDRRVRAKLWHQLGSGMYLATTHPLTEAARLRAATKIAGGAADSLSAAWWHGLADDLPDVVTVTVPPGRKPRTRGAIRFEVTRRRLPAEDVDLLRGVAVTRAPFSILEAATAAGGPLMDRALQTGAVTLTTLEKALARNAGRPGLAEARRLVAVAAGDAESEAERHFARLLRLHRIGGWVQQMPFGIHRLDFAFPVQLLAVEIDGWAFHRTPDRAAADAQKQNRLTIAGWRPLRFTWHQLDSAPEDVIDQVVAALSV</sequence>
<evidence type="ECO:0000259" key="3">
    <source>
        <dbReference type="Pfam" id="PF13338"/>
    </source>
</evidence>
<reference evidence="5" key="1">
    <citation type="journal article" date="2019" name="Int. J. Syst. Evol. Microbiol.">
        <title>The Global Catalogue of Microorganisms (GCM) 10K type strain sequencing project: providing services to taxonomists for standard genome sequencing and annotation.</title>
        <authorList>
            <consortium name="The Broad Institute Genomics Platform"/>
            <consortium name="The Broad Institute Genome Sequencing Center for Infectious Disease"/>
            <person name="Wu L."/>
            <person name="Ma J."/>
        </authorList>
    </citation>
    <scope>NUCLEOTIDE SEQUENCE [LARGE SCALE GENOMIC DNA]</scope>
    <source>
        <strain evidence="5">JCM 17688</strain>
    </source>
</reference>
<proteinExistence type="predicted"/>
<dbReference type="Pfam" id="PF04480">
    <property type="entry name" value="DUF559"/>
    <property type="match status" value="1"/>
</dbReference>
<feature type="domain" description="AbiEi antitoxin C-terminal" evidence="2">
    <location>
        <begin position="77"/>
        <end position="137"/>
    </location>
</feature>
<evidence type="ECO:0000313" key="4">
    <source>
        <dbReference type="EMBL" id="GAA4398850.1"/>
    </source>
</evidence>
<evidence type="ECO:0000259" key="2">
    <source>
        <dbReference type="Pfam" id="PF09407"/>
    </source>
</evidence>
<dbReference type="EMBL" id="BAABFR010000065">
    <property type="protein sequence ID" value="GAA4398850.1"/>
    <property type="molecule type" value="Genomic_DNA"/>
</dbReference>
<dbReference type="InterPro" id="IPR007569">
    <property type="entry name" value="DUF559"/>
</dbReference>
<accession>A0ABP8K0I4</accession>
<dbReference type="Pfam" id="PF09407">
    <property type="entry name" value="AbiEi_1"/>
    <property type="match status" value="1"/>
</dbReference>
<dbReference type="Pfam" id="PF13338">
    <property type="entry name" value="AbiEi_4"/>
    <property type="match status" value="1"/>
</dbReference>
<evidence type="ECO:0000313" key="5">
    <source>
        <dbReference type="Proteomes" id="UP001500635"/>
    </source>
</evidence>
<organism evidence="4 5">
    <name type="scientific">Tsukamurella soli</name>
    <dbReference type="NCBI Taxonomy" id="644556"/>
    <lineage>
        <taxon>Bacteria</taxon>
        <taxon>Bacillati</taxon>
        <taxon>Actinomycetota</taxon>
        <taxon>Actinomycetes</taxon>
        <taxon>Mycobacteriales</taxon>
        <taxon>Tsukamurellaceae</taxon>
        <taxon>Tsukamurella</taxon>
    </lineage>
</organism>
<feature type="domain" description="AbiEi antitoxin N-terminal" evidence="3">
    <location>
        <begin position="17"/>
        <end position="61"/>
    </location>
</feature>
<protein>
    <submittedName>
        <fullName evidence="4">Type IV toxin-antitoxin system AbiEi family antitoxin domain-containing protein</fullName>
    </submittedName>
</protein>
<dbReference type="SUPFAM" id="SSF52980">
    <property type="entry name" value="Restriction endonuclease-like"/>
    <property type="match status" value="1"/>
</dbReference>
<dbReference type="Gene3D" id="3.40.960.10">
    <property type="entry name" value="VSR Endonuclease"/>
    <property type="match status" value="1"/>
</dbReference>
<name>A0ABP8K0I4_9ACTN</name>
<evidence type="ECO:0000259" key="1">
    <source>
        <dbReference type="Pfam" id="PF04480"/>
    </source>
</evidence>
<keyword evidence="5" id="KW-1185">Reference proteome</keyword>